<gene>
    <name evidence="2" type="ORF">MJ956_04730</name>
</gene>
<evidence type="ECO:0000313" key="3">
    <source>
        <dbReference type="Proteomes" id="UP001155220"/>
    </source>
</evidence>
<reference evidence="2" key="1">
    <citation type="submission" date="2022-03" db="EMBL/GenBank/DDBJ databases">
        <title>Aurantimonas Liuensis sp. Nov., isolated from the hadal seawater of the Mariana Trench.</title>
        <authorList>
            <person name="Liu R."/>
        </authorList>
    </citation>
    <scope>NUCLEOTIDE SEQUENCE</scope>
    <source>
        <strain evidence="2">LRZ36</strain>
    </source>
</reference>
<protein>
    <submittedName>
        <fullName evidence="2">IS630 family transposase</fullName>
    </submittedName>
</protein>
<dbReference type="AlphaFoldDB" id="A0A9X2H9S5"/>
<accession>A0A9X2H9S5</accession>
<dbReference type="InterPro" id="IPR038717">
    <property type="entry name" value="Tc1-like_DDE_dom"/>
</dbReference>
<dbReference type="Proteomes" id="UP001155220">
    <property type="component" value="Unassembled WGS sequence"/>
</dbReference>
<sequence>MAAPVPLRTDFDGPTLRRSAKVTKDAAQARRLLALAEIYDGGSRSDASRIGGVTLQIIRDWVLRFNARGPAGLISGKAPGNRPKLNDEQRRALAAIVEKGPIPAIHDVVRWRRKDLARWLLEEFRIEVDETTVGRELRAMGFAKLSVRPRHHTQNEFELDAFKKKFPTELAAIQGKLPEGTEIELWWADEARIGQKNKITRRWARRGTRPSAPSDQRTMWAYIFGAICPKKGKGAGLVLPYCDTGAMNKHLKEISLAVDPGAHAVLILDQAGWHTTPKLTVPANITLMFLPSKAPELNPVENVWQFMRDNWLSNRIFTDYDDIVAHCCAAWNKLVDRPWKIISIGMRDWAHGS</sequence>
<evidence type="ECO:0000259" key="1">
    <source>
        <dbReference type="Pfam" id="PF13358"/>
    </source>
</evidence>
<dbReference type="Pfam" id="PF13358">
    <property type="entry name" value="DDE_3"/>
    <property type="match status" value="1"/>
</dbReference>
<comment type="caution">
    <text evidence="2">The sequence shown here is derived from an EMBL/GenBank/DDBJ whole genome shotgun (WGS) entry which is preliminary data.</text>
</comment>
<feature type="domain" description="Tc1-like transposase DDE" evidence="1">
    <location>
        <begin position="185"/>
        <end position="323"/>
    </location>
</feature>
<keyword evidence="3" id="KW-1185">Reference proteome</keyword>
<dbReference type="SUPFAM" id="SSF46689">
    <property type="entry name" value="Homeodomain-like"/>
    <property type="match status" value="1"/>
</dbReference>
<dbReference type="NCBIfam" id="NF033545">
    <property type="entry name" value="transpos_IS630"/>
    <property type="match status" value="1"/>
</dbReference>
<dbReference type="GO" id="GO:0003676">
    <property type="term" value="F:nucleic acid binding"/>
    <property type="evidence" value="ECO:0007669"/>
    <property type="project" value="InterPro"/>
</dbReference>
<dbReference type="Pfam" id="PF13565">
    <property type="entry name" value="HTH_32"/>
    <property type="match status" value="1"/>
</dbReference>
<organism evidence="2 3">
    <name type="scientific">Aurantimonas marianensis</name>
    <dbReference type="NCBI Taxonomy" id="2920428"/>
    <lineage>
        <taxon>Bacteria</taxon>
        <taxon>Pseudomonadati</taxon>
        <taxon>Pseudomonadota</taxon>
        <taxon>Alphaproteobacteria</taxon>
        <taxon>Hyphomicrobiales</taxon>
        <taxon>Aurantimonadaceae</taxon>
        <taxon>Aurantimonas</taxon>
    </lineage>
</organism>
<dbReference type="EMBL" id="JALHBS010000027">
    <property type="protein sequence ID" value="MCP3054452.1"/>
    <property type="molecule type" value="Genomic_DNA"/>
</dbReference>
<name>A0A9X2H9S5_9HYPH</name>
<proteinExistence type="predicted"/>
<dbReference type="InterPro" id="IPR047655">
    <property type="entry name" value="Transpos_IS630-like"/>
</dbReference>
<dbReference type="InterPro" id="IPR009057">
    <property type="entry name" value="Homeodomain-like_sf"/>
</dbReference>
<dbReference type="RefSeq" id="WP_253963328.1">
    <property type="nucleotide sequence ID" value="NZ_JALHBS010000027.1"/>
</dbReference>
<dbReference type="Gene3D" id="3.30.420.10">
    <property type="entry name" value="Ribonuclease H-like superfamily/Ribonuclease H"/>
    <property type="match status" value="1"/>
</dbReference>
<dbReference type="InterPro" id="IPR036397">
    <property type="entry name" value="RNaseH_sf"/>
</dbReference>
<evidence type="ECO:0000313" key="2">
    <source>
        <dbReference type="EMBL" id="MCP3054452.1"/>
    </source>
</evidence>